<dbReference type="EMBL" id="KB296916">
    <property type="protein sequence ID" value="ELU11147.1"/>
    <property type="molecule type" value="Genomic_DNA"/>
</dbReference>
<evidence type="ECO:0000313" key="4">
    <source>
        <dbReference type="Proteomes" id="UP000014760"/>
    </source>
</evidence>
<dbReference type="HOGENOM" id="CLU_490581_0_0_1"/>
<gene>
    <name evidence="2" type="ORF">CAPTEDRAFT_205295</name>
</gene>
<dbReference type="Proteomes" id="UP000014760">
    <property type="component" value="Unassembled WGS sequence"/>
</dbReference>
<feature type="non-terminal residue" evidence="2">
    <location>
        <position position="1"/>
    </location>
</feature>
<keyword evidence="1" id="KW-0472">Membrane</keyword>
<proteinExistence type="predicted"/>
<feature type="transmembrane region" description="Helical" evidence="1">
    <location>
        <begin position="351"/>
        <end position="371"/>
    </location>
</feature>
<evidence type="ECO:0000313" key="2">
    <source>
        <dbReference type="EMBL" id="ELU11147.1"/>
    </source>
</evidence>
<evidence type="ECO:0000256" key="1">
    <source>
        <dbReference type="SAM" id="Phobius"/>
    </source>
</evidence>
<keyword evidence="4" id="KW-1185">Reference proteome</keyword>
<reference evidence="2 4" key="2">
    <citation type="journal article" date="2013" name="Nature">
        <title>Insights into bilaterian evolution from three spiralian genomes.</title>
        <authorList>
            <person name="Simakov O."/>
            <person name="Marletaz F."/>
            <person name="Cho S.J."/>
            <person name="Edsinger-Gonzales E."/>
            <person name="Havlak P."/>
            <person name="Hellsten U."/>
            <person name="Kuo D.H."/>
            <person name="Larsson T."/>
            <person name="Lv J."/>
            <person name="Arendt D."/>
            <person name="Savage R."/>
            <person name="Osoegawa K."/>
            <person name="de Jong P."/>
            <person name="Grimwood J."/>
            <person name="Chapman J.A."/>
            <person name="Shapiro H."/>
            <person name="Aerts A."/>
            <person name="Otillar R.P."/>
            <person name="Terry A.Y."/>
            <person name="Boore J.L."/>
            <person name="Grigoriev I.V."/>
            <person name="Lindberg D.R."/>
            <person name="Seaver E.C."/>
            <person name="Weisblat D.A."/>
            <person name="Putnam N.H."/>
            <person name="Rokhsar D.S."/>
        </authorList>
    </citation>
    <scope>NUCLEOTIDE SEQUENCE</scope>
    <source>
        <strain evidence="2 4">I ESC-2004</strain>
    </source>
</reference>
<name>R7UXZ7_CAPTE</name>
<keyword evidence="1" id="KW-1133">Transmembrane helix</keyword>
<dbReference type="EnsemblMetazoa" id="CapteT205295">
    <property type="protein sequence ID" value="CapteP205295"/>
    <property type="gene ID" value="CapteG205295"/>
</dbReference>
<reference evidence="3" key="3">
    <citation type="submission" date="2015-06" db="UniProtKB">
        <authorList>
            <consortium name="EnsemblMetazoa"/>
        </authorList>
    </citation>
    <scope>IDENTIFICATION</scope>
</reference>
<sequence>EEENIEDIIAELYRKRYLRLLNYAPYTEFLSLFSDVFDLGNKARRAITTKAGLLINAFKKSGFSNAFDYLYQEGKGVISSLFSYGSPIYTKIINTLSTMLKVAKQNPKFFRVMCGDFALLIPRLKSLLGYDTSVTGLLENISLCIRGQALASMFSGDKPEPLDADPLRNPEMATVFRRYQLLRDMISISEIGLPIAEIFRGISWNTVKEKAQKFLLNLSSTYLAKQCVNPMKPPIIRLCNNLLYARDLMPSLTLGLKPDFLASMVPEETVRLAHHIGRRTSIAGGVVSYLLDPLIIRVDKYKEKINNAKVNPCSMEARNELTSERKKIAGILGVSSVLSTAAILLVNTFKIIIFISSPWMTTACIGIITFFGSSRFVARRYNELDEVWTSLSETVSEQMKRTFAKDSPKAIEARKRIDEISRANLARMAEHREQECSSWRIAKKNFRRIKLSKFWNQLPYKNKEKIHQDIRNKIREKHHEMMEEAQYLDHLLKASTLLKSAIKKPEDIVNNVDNHTEFNQQLARLHFKPIGAENFLAELTTQEETITNFLQYTYGT</sequence>
<accession>R7UXZ7</accession>
<dbReference type="EMBL" id="AMQN01040666">
    <property type="status" value="NOT_ANNOTATED_CDS"/>
    <property type="molecule type" value="Genomic_DNA"/>
</dbReference>
<feature type="non-terminal residue" evidence="2">
    <location>
        <position position="556"/>
    </location>
</feature>
<organism evidence="2">
    <name type="scientific">Capitella teleta</name>
    <name type="common">Polychaete worm</name>
    <dbReference type="NCBI Taxonomy" id="283909"/>
    <lineage>
        <taxon>Eukaryota</taxon>
        <taxon>Metazoa</taxon>
        <taxon>Spiralia</taxon>
        <taxon>Lophotrochozoa</taxon>
        <taxon>Annelida</taxon>
        <taxon>Polychaeta</taxon>
        <taxon>Sedentaria</taxon>
        <taxon>Scolecida</taxon>
        <taxon>Capitellidae</taxon>
        <taxon>Capitella</taxon>
    </lineage>
</organism>
<keyword evidence="1" id="KW-0812">Transmembrane</keyword>
<evidence type="ECO:0000313" key="3">
    <source>
        <dbReference type="EnsemblMetazoa" id="CapteP205295"/>
    </source>
</evidence>
<reference evidence="4" key="1">
    <citation type="submission" date="2012-12" db="EMBL/GenBank/DDBJ databases">
        <authorList>
            <person name="Hellsten U."/>
            <person name="Grimwood J."/>
            <person name="Chapman J.A."/>
            <person name="Shapiro H."/>
            <person name="Aerts A."/>
            <person name="Otillar R.P."/>
            <person name="Terry A.Y."/>
            <person name="Boore J.L."/>
            <person name="Simakov O."/>
            <person name="Marletaz F."/>
            <person name="Cho S.-J."/>
            <person name="Edsinger-Gonzales E."/>
            <person name="Havlak P."/>
            <person name="Kuo D.-H."/>
            <person name="Larsson T."/>
            <person name="Lv J."/>
            <person name="Arendt D."/>
            <person name="Savage R."/>
            <person name="Osoegawa K."/>
            <person name="de Jong P."/>
            <person name="Lindberg D.R."/>
            <person name="Seaver E.C."/>
            <person name="Weisblat D.A."/>
            <person name="Putnam N.H."/>
            <person name="Grigoriev I.V."/>
            <person name="Rokhsar D.S."/>
        </authorList>
    </citation>
    <scope>NUCLEOTIDE SEQUENCE</scope>
    <source>
        <strain evidence="4">I ESC-2004</strain>
    </source>
</reference>
<dbReference type="AlphaFoldDB" id="R7UXZ7"/>
<protein>
    <submittedName>
        <fullName evidence="2 3">Uncharacterized protein</fullName>
    </submittedName>
</protein>
<feature type="transmembrane region" description="Helical" evidence="1">
    <location>
        <begin position="328"/>
        <end position="345"/>
    </location>
</feature>